<name>A0A450U1M0_9GAMM</name>
<dbReference type="AlphaFoldDB" id="A0A450U1M0"/>
<feature type="region of interest" description="Disordered" evidence="1">
    <location>
        <begin position="8"/>
        <end position="52"/>
    </location>
</feature>
<dbReference type="EMBL" id="CAADEZ010000928">
    <property type="protein sequence ID" value="VFJ76496.1"/>
    <property type="molecule type" value="Genomic_DNA"/>
</dbReference>
<reference evidence="2" key="1">
    <citation type="submission" date="2019-02" db="EMBL/GenBank/DDBJ databases">
        <authorList>
            <person name="Gruber-Vodicka R. H."/>
            <person name="Seah K. B. B."/>
        </authorList>
    </citation>
    <scope>NUCLEOTIDE SEQUENCE</scope>
    <source>
        <strain evidence="2">BECK_BZ163</strain>
    </source>
</reference>
<accession>A0A450U1M0</accession>
<feature type="region of interest" description="Disordered" evidence="1">
    <location>
        <begin position="151"/>
        <end position="173"/>
    </location>
</feature>
<gene>
    <name evidence="2" type="ORF">BECKFM1743A_GA0114220_109282</name>
</gene>
<feature type="compositionally biased region" description="Basic and acidic residues" evidence="1">
    <location>
        <begin position="8"/>
        <end position="23"/>
    </location>
</feature>
<evidence type="ECO:0000256" key="1">
    <source>
        <dbReference type="SAM" id="MobiDB-lite"/>
    </source>
</evidence>
<sequence>MINWLERAKREIPKSATHTDDRNPTAVTAVPHPAESGNSDASNGSIGSTPEAALSKIEETTIRDWLAYIEETDPEIINEVMGQCLTDAEARTYFLGRTGEVPVPYDPPDDRRHCHQCRNLIAGGLCLVAQRGEFKGIQNLHPLDDIPRRCEGYLPRPDEPDQQTGREHWPGLN</sequence>
<feature type="compositionally biased region" description="Polar residues" evidence="1">
    <location>
        <begin position="36"/>
        <end position="48"/>
    </location>
</feature>
<protein>
    <submittedName>
        <fullName evidence="2">Uncharacterized protein</fullName>
    </submittedName>
</protein>
<organism evidence="2">
    <name type="scientific">Candidatus Kentrum sp. FM</name>
    <dbReference type="NCBI Taxonomy" id="2126340"/>
    <lineage>
        <taxon>Bacteria</taxon>
        <taxon>Pseudomonadati</taxon>
        <taxon>Pseudomonadota</taxon>
        <taxon>Gammaproteobacteria</taxon>
        <taxon>Candidatus Kentrum</taxon>
    </lineage>
</organism>
<proteinExistence type="predicted"/>
<evidence type="ECO:0000313" key="2">
    <source>
        <dbReference type="EMBL" id="VFJ76496.1"/>
    </source>
</evidence>